<sequence>MESSADHHSPSCAGEVGVPIRTLSTLYHLISLWREEMICARKLLPWVCARTRHAAAMIARASYTQMPMSYLSPPRVACAASKRGRFSLRFARPWTFLEGGCWSTRGQAHLDRHRDRPSTSWTHSMLFPVIAVLPSEHGSRPLLVYDLVRWSHGAVPSLAMLCSGTLGCLRLTCLHALAVDRTMGRHGLTLIAAAGRAMKSW</sequence>
<name>A0A6G1LF41_9PEZI</name>
<dbReference type="EMBL" id="ML995819">
    <property type="protein sequence ID" value="KAF2771507.1"/>
    <property type="molecule type" value="Genomic_DNA"/>
</dbReference>
<accession>A0A6G1LF41</accession>
<protein>
    <submittedName>
        <fullName evidence="1">Uncharacterized protein</fullName>
    </submittedName>
</protein>
<dbReference type="AlphaFoldDB" id="A0A6G1LF41"/>
<gene>
    <name evidence="1" type="ORF">EJ03DRAFT_30453</name>
</gene>
<dbReference type="Proteomes" id="UP000799436">
    <property type="component" value="Unassembled WGS sequence"/>
</dbReference>
<organism evidence="1 2">
    <name type="scientific">Teratosphaeria nubilosa</name>
    <dbReference type="NCBI Taxonomy" id="161662"/>
    <lineage>
        <taxon>Eukaryota</taxon>
        <taxon>Fungi</taxon>
        <taxon>Dikarya</taxon>
        <taxon>Ascomycota</taxon>
        <taxon>Pezizomycotina</taxon>
        <taxon>Dothideomycetes</taxon>
        <taxon>Dothideomycetidae</taxon>
        <taxon>Mycosphaerellales</taxon>
        <taxon>Teratosphaeriaceae</taxon>
        <taxon>Teratosphaeria</taxon>
    </lineage>
</organism>
<evidence type="ECO:0000313" key="2">
    <source>
        <dbReference type="Proteomes" id="UP000799436"/>
    </source>
</evidence>
<keyword evidence="2" id="KW-1185">Reference proteome</keyword>
<proteinExistence type="predicted"/>
<reference evidence="1" key="1">
    <citation type="journal article" date="2020" name="Stud. Mycol.">
        <title>101 Dothideomycetes genomes: a test case for predicting lifestyles and emergence of pathogens.</title>
        <authorList>
            <person name="Haridas S."/>
            <person name="Albert R."/>
            <person name="Binder M."/>
            <person name="Bloem J."/>
            <person name="Labutti K."/>
            <person name="Salamov A."/>
            <person name="Andreopoulos B."/>
            <person name="Baker S."/>
            <person name="Barry K."/>
            <person name="Bills G."/>
            <person name="Bluhm B."/>
            <person name="Cannon C."/>
            <person name="Castanera R."/>
            <person name="Culley D."/>
            <person name="Daum C."/>
            <person name="Ezra D."/>
            <person name="Gonzalez J."/>
            <person name="Henrissat B."/>
            <person name="Kuo A."/>
            <person name="Liang C."/>
            <person name="Lipzen A."/>
            <person name="Lutzoni F."/>
            <person name="Magnuson J."/>
            <person name="Mondo S."/>
            <person name="Nolan M."/>
            <person name="Ohm R."/>
            <person name="Pangilinan J."/>
            <person name="Park H.-J."/>
            <person name="Ramirez L."/>
            <person name="Alfaro M."/>
            <person name="Sun H."/>
            <person name="Tritt A."/>
            <person name="Yoshinaga Y."/>
            <person name="Zwiers L.-H."/>
            <person name="Turgeon B."/>
            <person name="Goodwin S."/>
            <person name="Spatafora J."/>
            <person name="Crous P."/>
            <person name="Grigoriev I."/>
        </authorList>
    </citation>
    <scope>NUCLEOTIDE SEQUENCE</scope>
    <source>
        <strain evidence="1">CBS 116005</strain>
    </source>
</reference>
<evidence type="ECO:0000313" key="1">
    <source>
        <dbReference type="EMBL" id="KAF2771507.1"/>
    </source>
</evidence>